<gene>
    <name evidence="6" type="ORF">RIMI_LOCUS12903765</name>
</gene>
<dbReference type="InterPro" id="IPR013830">
    <property type="entry name" value="SGNH_hydro"/>
</dbReference>
<dbReference type="InterPro" id="IPR043502">
    <property type="entry name" value="DNA/RNA_pol_sf"/>
</dbReference>
<dbReference type="Gene3D" id="3.40.50.1110">
    <property type="entry name" value="SGNH hydrolase"/>
    <property type="match status" value="1"/>
</dbReference>
<dbReference type="SUPFAM" id="SSF56672">
    <property type="entry name" value="DNA/RNA polymerases"/>
    <property type="match status" value="1"/>
</dbReference>
<organism evidence="6 7">
    <name type="scientific">Ranitomeya imitator</name>
    <name type="common">mimic poison frog</name>
    <dbReference type="NCBI Taxonomy" id="111125"/>
    <lineage>
        <taxon>Eukaryota</taxon>
        <taxon>Metazoa</taxon>
        <taxon>Chordata</taxon>
        <taxon>Craniata</taxon>
        <taxon>Vertebrata</taxon>
        <taxon>Euteleostomi</taxon>
        <taxon>Amphibia</taxon>
        <taxon>Batrachia</taxon>
        <taxon>Anura</taxon>
        <taxon>Neobatrachia</taxon>
        <taxon>Hyloidea</taxon>
        <taxon>Dendrobatidae</taxon>
        <taxon>Dendrobatinae</taxon>
        <taxon>Ranitomeya</taxon>
    </lineage>
</organism>
<dbReference type="PANTHER" id="PTHR14209">
    <property type="entry name" value="ISOAMYL ACETATE-HYDROLYZING ESTERASE 1"/>
    <property type="match status" value="1"/>
</dbReference>
<comment type="catalytic activity">
    <reaction evidence="2">
        <text>1-O-hexadecyl-2-acetyl-sn-glycero-3-phosphocholine + H2O = 1-O-hexadecyl-sn-glycero-3-phosphocholine + acetate + H(+)</text>
        <dbReference type="Rhea" id="RHEA:40479"/>
        <dbReference type="ChEBI" id="CHEBI:15377"/>
        <dbReference type="ChEBI" id="CHEBI:15378"/>
        <dbReference type="ChEBI" id="CHEBI:30089"/>
        <dbReference type="ChEBI" id="CHEBI:44811"/>
        <dbReference type="ChEBI" id="CHEBI:64496"/>
    </reaction>
    <physiologicalReaction direction="left-to-right" evidence="2">
        <dbReference type="Rhea" id="RHEA:40480"/>
    </physiologicalReaction>
</comment>
<evidence type="ECO:0000256" key="3">
    <source>
        <dbReference type="ARBA" id="ARBA00035804"/>
    </source>
</evidence>
<dbReference type="PANTHER" id="PTHR14209:SF19">
    <property type="entry name" value="ISOAMYL ACETATE-HYDROLYZING ESTERASE 1 HOMOLOG"/>
    <property type="match status" value="1"/>
</dbReference>
<dbReference type="InterPro" id="IPR036514">
    <property type="entry name" value="SGNH_hydro_sf"/>
</dbReference>
<name>A0ABN9LX72_9NEOB</name>
<evidence type="ECO:0000256" key="4">
    <source>
        <dbReference type="ARBA" id="ARBA00048078"/>
    </source>
</evidence>
<evidence type="ECO:0000313" key="7">
    <source>
        <dbReference type="Proteomes" id="UP001176940"/>
    </source>
</evidence>
<keyword evidence="7" id="KW-1185">Reference proteome</keyword>
<comment type="catalytic activity">
    <reaction evidence="3">
        <text>1-O-hexadecyl-2-acetyl-sn-glycero-3-phosphate + H2O = 1-O-hexadecyl-sn-glycero-3-phosphate + acetate + H(+)</text>
        <dbReference type="Rhea" id="RHEA:41704"/>
        <dbReference type="ChEBI" id="CHEBI:15377"/>
        <dbReference type="ChEBI" id="CHEBI:15378"/>
        <dbReference type="ChEBI" id="CHEBI:30089"/>
        <dbReference type="ChEBI" id="CHEBI:77580"/>
        <dbReference type="ChEBI" id="CHEBI:78385"/>
    </reaction>
    <physiologicalReaction direction="left-to-right" evidence="3">
        <dbReference type="Rhea" id="RHEA:41705"/>
    </physiologicalReaction>
</comment>
<dbReference type="Proteomes" id="UP001176940">
    <property type="component" value="Unassembled WGS sequence"/>
</dbReference>
<reference evidence="6" key="1">
    <citation type="submission" date="2023-07" db="EMBL/GenBank/DDBJ databases">
        <authorList>
            <person name="Stuckert A."/>
        </authorList>
    </citation>
    <scope>NUCLEOTIDE SEQUENCE</scope>
</reference>
<dbReference type="EMBL" id="CAUEEQ010031216">
    <property type="protein sequence ID" value="CAJ0950167.1"/>
    <property type="molecule type" value="Genomic_DNA"/>
</dbReference>
<evidence type="ECO:0000256" key="2">
    <source>
        <dbReference type="ARBA" id="ARBA00023721"/>
    </source>
</evidence>
<evidence type="ECO:0000256" key="1">
    <source>
        <dbReference type="ARBA" id="ARBA00013201"/>
    </source>
</evidence>
<evidence type="ECO:0000259" key="5">
    <source>
        <dbReference type="Pfam" id="PF13472"/>
    </source>
</evidence>
<evidence type="ECO:0000313" key="6">
    <source>
        <dbReference type="EMBL" id="CAJ0950167.1"/>
    </source>
</evidence>
<feature type="domain" description="SGNH hydrolase-type esterase" evidence="5">
    <location>
        <begin position="114"/>
        <end position="301"/>
    </location>
</feature>
<comment type="caution">
    <text evidence="6">The sequence shown here is derived from an EMBL/GenBank/DDBJ whole genome shotgun (WGS) entry which is preliminary data.</text>
</comment>
<dbReference type="EC" id="3.1.1.47" evidence="1"/>
<protein>
    <recommendedName>
        <fullName evidence="1">1-alkyl-2-acetylglycerophosphocholine esterase</fullName>
        <ecNumber evidence="1">3.1.1.47</ecNumber>
    </recommendedName>
</protein>
<accession>A0ABN9LX72</accession>
<dbReference type="Pfam" id="PF13472">
    <property type="entry name" value="Lipase_GDSL_2"/>
    <property type="match status" value="1"/>
</dbReference>
<proteinExistence type="predicted"/>
<dbReference type="InterPro" id="IPR045136">
    <property type="entry name" value="Iah1-like"/>
</dbReference>
<dbReference type="SUPFAM" id="SSF52266">
    <property type="entry name" value="SGNH hydrolase"/>
    <property type="match status" value="1"/>
</dbReference>
<sequence length="341" mass="38393">MESLRSVIASMEKGDFLASIDTKDAYLHIPIFPPLQQFLRFAFREEHFQFVALPFDLATAASLHKVVSSFHLNEEIILPSFCPAPVHRIEKALHTLNVNSTLIIEMISWPLILLFGDSITQFSFETNGWGATLANKLVRKCDVLNRGLSGYNTRWAKHILPKLIPNSSHAENIAAVTIFFGANDGSLKEENPQQHVPLEEYTENLRSMIQHLMSVGIKQEKIVLITPPPIHEPSWEKQCFTKGSKLNRLNSVTGAYAKACAEVGKEYGADVVDLWTLMQDGGSDYMLYLSDGLHLSDEGNQFLESKLWPLLEKKLGALPFILPYWNDVDNNNPESSLFPKL</sequence>
<comment type="catalytic activity">
    <reaction evidence="4">
        <text>a 1-O-alkyl-2-acetyl-sn-glycero-3-phosphocholine + H2O = a 1-O-alkyl-sn-glycero-3-phosphocholine + acetate + H(+)</text>
        <dbReference type="Rhea" id="RHEA:17777"/>
        <dbReference type="ChEBI" id="CHEBI:15377"/>
        <dbReference type="ChEBI" id="CHEBI:15378"/>
        <dbReference type="ChEBI" id="CHEBI:30089"/>
        <dbReference type="ChEBI" id="CHEBI:30909"/>
        <dbReference type="ChEBI" id="CHEBI:36707"/>
        <dbReference type="EC" id="3.1.1.47"/>
    </reaction>
    <physiologicalReaction direction="left-to-right" evidence="4">
        <dbReference type="Rhea" id="RHEA:17778"/>
    </physiologicalReaction>
</comment>
<dbReference type="CDD" id="cd01838">
    <property type="entry name" value="Isoamyl_acetate_hydrolase_like"/>
    <property type="match status" value="1"/>
</dbReference>